<dbReference type="Pfam" id="PF05138">
    <property type="entry name" value="PaaA_PaaC"/>
    <property type="match status" value="1"/>
</dbReference>
<dbReference type="EMBL" id="CP134146">
    <property type="protein sequence ID" value="WNC67335.1"/>
    <property type="molecule type" value="Genomic_DNA"/>
</dbReference>
<evidence type="ECO:0000313" key="2">
    <source>
        <dbReference type="Proteomes" id="UP001248581"/>
    </source>
</evidence>
<accession>A0ABY9TEX4</accession>
<name>A0ABY9TEX4_9GAMM</name>
<protein>
    <submittedName>
        <fullName evidence="1">Phenylacetic acid catabolic protein</fullName>
    </submittedName>
</protein>
<dbReference type="SUPFAM" id="SSF47240">
    <property type="entry name" value="Ferritin-like"/>
    <property type="match status" value="1"/>
</dbReference>
<evidence type="ECO:0000313" key="1">
    <source>
        <dbReference type="EMBL" id="WNC67335.1"/>
    </source>
</evidence>
<keyword evidence="2" id="KW-1185">Reference proteome</keyword>
<dbReference type="Proteomes" id="UP001248581">
    <property type="component" value="Chromosome"/>
</dbReference>
<dbReference type="InterPro" id="IPR012347">
    <property type="entry name" value="Ferritin-like"/>
</dbReference>
<dbReference type="RefSeq" id="WP_348386499.1">
    <property type="nucleotide sequence ID" value="NZ_CP134146.1"/>
</dbReference>
<organism evidence="1 2">
    <name type="scientific">Thalassotalea nanhaiensis</name>
    <dbReference type="NCBI Taxonomy" id="3065648"/>
    <lineage>
        <taxon>Bacteria</taxon>
        <taxon>Pseudomonadati</taxon>
        <taxon>Pseudomonadota</taxon>
        <taxon>Gammaproteobacteria</taxon>
        <taxon>Alteromonadales</taxon>
        <taxon>Colwelliaceae</taxon>
        <taxon>Thalassotalea</taxon>
    </lineage>
</organism>
<dbReference type="InterPro" id="IPR009078">
    <property type="entry name" value="Ferritin-like_SF"/>
</dbReference>
<proteinExistence type="predicted"/>
<gene>
    <name evidence="1" type="ORF">RI845_12495</name>
</gene>
<dbReference type="Gene3D" id="1.20.1260.10">
    <property type="match status" value="1"/>
</dbReference>
<dbReference type="InterPro" id="IPR007814">
    <property type="entry name" value="PaaA_PaaC"/>
</dbReference>
<reference evidence="2" key="1">
    <citation type="submission" date="2023-09" db="EMBL/GenBank/DDBJ databases">
        <authorList>
            <person name="Li S."/>
            <person name="Li X."/>
            <person name="Zhang C."/>
            <person name="Zhao Z."/>
        </authorList>
    </citation>
    <scope>NUCLEOTIDE SEQUENCE [LARGE SCALE GENOMIC DNA]</scope>
    <source>
        <strain evidence="2">SQ345</strain>
    </source>
</reference>
<sequence>MKIDNNLMAELLCIADTEWVLGHWYTRSLMNSRNLQDATALGAMSQDTWGHTRAIFRYLEEENNLPDFQIEFGRKAVDVHNMDMLDNPPQSYGDYILTTYLAELAVWRLMATFKDGNHADIASMMTAFGKECYFHRLNSDGWFTLFTEEEKNEAINALPARLGAAIAWFGTDKASSECPLLESGVRSQSVSDAREMFIKEASAKLAKVLDITEQKIEALVDSVNPSERNNRRRRVEGSEMPAALWEYVVPTNEGAILARRPLSISVQDEIDLWDKPETIAFDYD</sequence>